<dbReference type="Proteomes" id="UP000194127">
    <property type="component" value="Unassembled WGS sequence"/>
</dbReference>
<gene>
    <name evidence="5" type="ORF">POSPLADRAFT_1047697</name>
</gene>
<keyword evidence="6" id="KW-1185">Reference proteome</keyword>
<feature type="compositionally biased region" description="Acidic residues" evidence="3">
    <location>
        <begin position="221"/>
        <end position="245"/>
    </location>
</feature>
<evidence type="ECO:0000256" key="1">
    <source>
        <dbReference type="ARBA" id="ARBA00023117"/>
    </source>
</evidence>
<dbReference type="Gene3D" id="1.20.920.10">
    <property type="entry name" value="Bromodomain-like"/>
    <property type="match status" value="1"/>
</dbReference>
<dbReference type="GeneID" id="36324293"/>
<feature type="domain" description="Bromo" evidence="4">
    <location>
        <begin position="383"/>
        <end position="453"/>
    </location>
</feature>
<dbReference type="PANTHER" id="PTHR15398:SF4">
    <property type="entry name" value="BROMODOMAIN-CONTAINING PROTEIN 8 ISOFORM X1"/>
    <property type="match status" value="1"/>
</dbReference>
<evidence type="ECO:0000259" key="4">
    <source>
        <dbReference type="PROSITE" id="PS50014"/>
    </source>
</evidence>
<evidence type="ECO:0000256" key="3">
    <source>
        <dbReference type="SAM" id="MobiDB-lite"/>
    </source>
</evidence>
<dbReference type="Pfam" id="PF00439">
    <property type="entry name" value="Bromodomain"/>
    <property type="match status" value="1"/>
</dbReference>
<evidence type="ECO:0000313" key="6">
    <source>
        <dbReference type="Proteomes" id="UP000194127"/>
    </source>
</evidence>
<evidence type="ECO:0000313" key="5">
    <source>
        <dbReference type="EMBL" id="OSX60232.1"/>
    </source>
</evidence>
<evidence type="ECO:0000256" key="2">
    <source>
        <dbReference type="PROSITE-ProRule" id="PRU00035"/>
    </source>
</evidence>
<dbReference type="GO" id="GO:0035267">
    <property type="term" value="C:NuA4 histone acetyltransferase complex"/>
    <property type="evidence" value="ECO:0007669"/>
    <property type="project" value="TreeGrafter"/>
</dbReference>
<proteinExistence type="predicted"/>
<sequence>MTEHPMLSRPESFFTAQLLEEAGLERLKQGIAHVNLRLAERHYRIRILELRELIAAEEAKFKTLVTEIDEIRGGLWDDKIRASLAMSPAEPEPEPEFPPAEEAQIEEAQAEEAQTEKPPSTAEQPMEVHISEEDDDDDDEQDHPEEAQVIVDLTEGTFGGEEEPDVETVDVSAESPPEQAVPVEVLPSEEQPSEAATSQEPTLVQEPEPLDVPEPTAAEPSAEEPDENAMEGVEEEVAEEPEVTYEDQSAAEADVQVQANDPREEDAIEEQDVPESTTLATEGDVPMDVDVDKQEVQAEGEATPVPEDESRTDAKRKASEEGTPLDAQRDKKRLREGSEATEEEPGPSTAPKGRRPGRPPAVDTPPVSKRFQTMITMVHSQISQHRYGTIFHNPIRKVEASDYHDIVKRPMDLKTIKARIKDGLISSSLEFQRDVYLMFANAMMYNRPGSEIYNMAEEMMLESEGHIQTFQQTEGFHGRCVFS</sequence>
<dbReference type="SUPFAM" id="SSF47370">
    <property type="entry name" value="Bromodomain"/>
    <property type="match status" value="1"/>
</dbReference>
<protein>
    <recommendedName>
        <fullName evidence="4">Bromo domain-containing protein</fullName>
    </recommendedName>
</protein>
<feature type="compositionally biased region" description="Acidic residues" evidence="3">
    <location>
        <begin position="132"/>
        <end position="143"/>
    </location>
</feature>
<reference evidence="5 6" key="1">
    <citation type="submission" date="2017-04" db="EMBL/GenBank/DDBJ databases">
        <title>Genome Sequence of the Model Brown-Rot Fungus Postia placenta SB12.</title>
        <authorList>
            <consortium name="DOE Joint Genome Institute"/>
            <person name="Gaskell J."/>
            <person name="Kersten P."/>
            <person name="Larrondo L.F."/>
            <person name="Canessa P."/>
            <person name="Martinez D."/>
            <person name="Hibbett D."/>
            <person name="Schmoll M."/>
            <person name="Kubicek C.P."/>
            <person name="Martinez A.T."/>
            <person name="Yadav J."/>
            <person name="Master E."/>
            <person name="Magnuson J.K."/>
            <person name="James T."/>
            <person name="Yaver D."/>
            <person name="Berka R."/>
            <person name="Labutti K."/>
            <person name="Lipzen A."/>
            <person name="Aerts A."/>
            <person name="Barry K."/>
            <person name="Henrissat B."/>
            <person name="Blanchette R."/>
            <person name="Grigoriev I."/>
            <person name="Cullen D."/>
        </authorList>
    </citation>
    <scope>NUCLEOTIDE SEQUENCE [LARGE SCALE GENOMIC DNA]</scope>
    <source>
        <strain evidence="5 6">MAD-698-R-SB12</strain>
    </source>
</reference>
<dbReference type="EMBL" id="KZ110600">
    <property type="protein sequence ID" value="OSX60232.1"/>
    <property type="molecule type" value="Genomic_DNA"/>
</dbReference>
<dbReference type="RefSeq" id="XP_024337026.1">
    <property type="nucleotide sequence ID" value="XM_024479343.1"/>
</dbReference>
<dbReference type="STRING" id="670580.A0A1X6MVH3"/>
<dbReference type="PANTHER" id="PTHR15398">
    <property type="entry name" value="BROMODOMAIN-CONTAINING PROTEIN 8"/>
    <property type="match status" value="1"/>
</dbReference>
<dbReference type="PRINTS" id="PR00503">
    <property type="entry name" value="BROMODOMAIN"/>
</dbReference>
<dbReference type="OrthoDB" id="1742084at2759"/>
<feature type="compositionally biased region" description="Basic and acidic residues" evidence="3">
    <location>
        <begin position="308"/>
        <end position="320"/>
    </location>
</feature>
<name>A0A1X6MVH3_9APHY</name>
<dbReference type="InterPro" id="IPR001487">
    <property type="entry name" value="Bromodomain"/>
</dbReference>
<feature type="compositionally biased region" description="Acidic residues" evidence="3">
    <location>
        <begin position="263"/>
        <end position="273"/>
    </location>
</feature>
<dbReference type="InterPro" id="IPR036427">
    <property type="entry name" value="Bromodomain-like_sf"/>
</dbReference>
<dbReference type="SMART" id="SM00297">
    <property type="entry name" value="BROMO"/>
    <property type="match status" value="1"/>
</dbReference>
<feature type="compositionally biased region" description="Basic and acidic residues" evidence="3">
    <location>
        <begin position="327"/>
        <end position="338"/>
    </location>
</feature>
<dbReference type="AlphaFoldDB" id="A0A1X6MVH3"/>
<feature type="region of interest" description="Disordered" evidence="3">
    <location>
        <begin position="86"/>
        <end position="367"/>
    </location>
</feature>
<organism evidence="5 6">
    <name type="scientific">Postia placenta MAD-698-R-SB12</name>
    <dbReference type="NCBI Taxonomy" id="670580"/>
    <lineage>
        <taxon>Eukaryota</taxon>
        <taxon>Fungi</taxon>
        <taxon>Dikarya</taxon>
        <taxon>Basidiomycota</taxon>
        <taxon>Agaricomycotina</taxon>
        <taxon>Agaricomycetes</taxon>
        <taxon>Polyporales</taxon>
        <taxon>Adustoporiaceae</taxon>
        <taxon>Rhodonia</taxon>
    </lineage>
</organism>
<keyword evidence="1 2" id="KW-0103">Bromodomain</keyword>
<accession>A0A1X6MVH3</accession>
<dbReference type="PROSITE" id="PS50014">
    <property type="entry name" value="BROMODOMAIN_2"/>
    <property type="match status" value="1"/>
</dbReference>
<dbReference type="GO" id="GO:0006325">
    <property type="term" value="P:chromatin organization"/>
    <property type="evidence" value="ECO:0007669"/>
    <property type="project" value="UniProtKB-ARBA"/>
</dbReference>